<dbReference type="PANTHER" id="PTHR43434:SF1">
    <property type="entry name" value="PHOSPHOGLYCOLATE PHOSPHATASE"/>
    <property type="match status" value="1"/>
</dbReference>
<gene>
    <name evidence="1" type="ORF">IAD42_05140</name>
</gene>
<dbReference type="InterPro" id="IPR006439">
    <property type="entry name" value="HAD-SF_hydro_IA"/>
</dbReference>
<dbReference type="EMBL" id="DVJS01000128">
    <property type="protein sequence ID" value="HIS97342.1"/>
    <property type="molecule type" value="Genomic_DNA"/>
</dbReference>
<evidence type="ECO:0000313" key="1">
    <source>
        <dbReference type="EMBL" id="HIS97342.1"/>
    </source>
</evidence>
<dbReference type="Gene3D" id="1.10.150.240">
    <property type="entry name" value="Putative phosphatase, domain 2"/>
    <property type="match status" value="1"/>
</dbReference>
<dbReference type="SFLD" id="SFLDS00003">
    <property type="entry name" value="Haloacid_Dehalogenase"/>
    <property type="match status" value="1"/>
</dbReference>
<dbReference type="PANTHER" id="PTHR43434">
    <property type="entry name" value="PHOSPHOGLYCOLATE PHOSPHATASE"/>
    <property type="match status" value="1"/>
</dbReference>
<dbReference type="SUPFAM" id="SSF56784">
    <property type="entry name" value="HAD-like"/>
    <property type="match status" value="1"/>
</dbReference>
<dbReference type="Proteomes" id="UP000886876">
    <property type="component" value="Unassembled WGS sequence"/>
</dbReference>
<dbReference type="InterPro" id="IPR023214">
    <property type="entry name" value="HAD_sf"/>
</dbReference>
<evidence type="ECO:0000313" key="2">
    <source>
        <dbReference type="Proteomes" id="UP000886876"/>
    </source>
</evidence>
<reference evidence="1" key="2">
    <citation type="journal article" date="2021" name="PeerJ">
        <title>Extensive microbial diversity within the chicken gut microbiome revealed by metagenomics and culture.</title>
        <authorList>
            <person name="Gilroy R."/>
            <person name="Ravi A."/>
            <person name="Getino M."/>
            <person name="Pursley I."/>
            <person name="Horton D.L."/>
            <person name="Alikhan N.F."/>
            <person name="Baker D."/>
            <person name="Gharbi K."/>
            <person name="Hall N."/>
            <person name="Watson M."/>
            <person name="Adriaenssens E.M."/>
            <person name="Foster-Nyarko E."/>
            <person name="Jarju S."/>
            <person name="Secka A."/>
            <person name="Antonio M."/>
            <person name="Oren A."/>
            <person name="Chaudhuri R.R."/>
            <person name="La Ragione R."/>
            <person name="Hildebrand F."/>
            <person name="Pallen M.J."/>
        </authorList>
    </citation>
    <scope>NUCLEOTIDE SEQUENCE</scope>
    <source>
        <strain evidence="1">ChiHecec3B27-6122</strain>
    </source>
</reference>
<dbReference type="InterPro" id="IPR006549">
    <property type="entry name" value="HAD-SF_hydro_IIIA"/>
</dbReference>
<dbReference type="InterPro" id="IPR023198">
    <property type="entry name" value="PGP-like_dom2"/>
</dbReference>
<dbReference type="InterPro" id="IPR041492">
    <property type="entry name" value="HAD_2"/>
</dbReference>
<protein>
    <submittedName>
        <fullName evidence="1">HAD-IIIA family hydrolase</fullName>
    </submittedName>
</protein>
<accession>A0A9D1G5F7</accession>
<dbReference type="AlphaFoldDB" id="A0A9D1G5F7"/>
<dbReference type="GO" id="GO:0006281">
    <property type="term" value="P:DNA repair"/>
    <property type="evidence" value="ECO:0007669"/>
    <property type="project" value="TreeGrafter"/>
</dbReference>
<dbReference type="GO" id="GO:0005829">
    <property type="term" value="C:cytosol"/>
    <property type="evidence" value="ECO:0007669"/>
    <property type="project" value="TreeGrafter"/>
</dbReference>
<dbReference type="NCBIfam" id="TIGR01509">
    <property type="entry name" value="HAD-SF-IA-v3"/>
    <property type="match status" value="1"/>
</dbReference>
<name>A0A9D1G5F7_9FIRM</name>
<dbReference type="NCBIfam" id="TIGR01549">
    <property type="entry name" value="HAD-SF-IA-v1"/>
    <property type="match status" value="1"/>
</dbReference>
<dbReference type="NCBIfam" id="TIGR01662">
    <property type="entry name" value="HAD-SF-IIIA"/>
    <property type="match status" value="1"/>
</dbReference>
<proteinExistence type="predicted"/>
<dbReference type="InterPro" id="IPR050155">
    <property type="entry name" value="HAD-like_hydrolase_sf"/>
</dbReference>
<comment type="caution">
    <text evidence="1">The sequence shown here is derived from an EMBL/GenBank/DDBJ whole genome shotgun (WGS) entry which is preliminary data.</text>
</comment>
<reference evidence="1" key="1">
    <citation type="submission" date="2020-10" db="EMBL/GenBank/DDBJ databases">
        <authorList>
            <person name="Gilroy R."/>
        </authorList>
    </citation>
    <scope>NUCLEOTIDE SEQUENCE</scope>
    <source>
        <strain evidence="1">ChiHecec3B27-6122</strain>
    </source>
</reference>
<organism evidence="1 2">
    <name type="scientific">Candidatus Scatomorpha pullistercoris</name>
    <dbReference type="NCBI Taxonomy" id="2840929"/>
    <lineage>
        <taxon>Bacteria</taxon>
        <taxon>Bacillati</taxon>
        <taxon>Bacillota</taxon>
        <taxon>Clostridia</taxon>
        <taxon>Eubacteriales</taxon>
        <taxon>Candidatus Scatomorpha</taxon>
    </lineage>
</organism>
<keyword evidence="1" id="KW-0378">Hydrolase</keyword>
<sequence>MKYDVVIFDLDGTLLDTLDDLTDGVNHALAEFGYPLATRDEIRSRLGYGSGCLIASSVPGGRDCPVYQQVFDCYFEYYRAHSADKTRPYPGIMELLAELKRRGVRRAIVSNKPHLATLDLAKEYFDGFVESAVGDQPGVVERKPAPDTVLAAMRELGGSKERSVYVGDSEVDIETAKNAGIDCISVDWGFRTREQLAESGAARIVSDAAGLLAALE</sequence>
<dbReference type="GO" id="GO:0008967">
    <property type="term" value="F:phosphoglycolate phosphatase activity"/>
    <property type="evidence" value="ECO:0007669"/>
    <property type="project" value="TreeGrafter"/>
</dbReference>
<dbReference type="SFLD" id="SFLDG01129">
    <property type="entry name" value="C1.5:_HAD__Beta-PGM__Phosphata"/>
    <property type="match status" value="1"/>
</dbReference>
<dbReference type="InterPro" id="IPR036412">
    <property type="entry name" value="HAD-like_sf"/>
</dbReference>
<dbReference type="Pfam" id="PF13419">
    <property type="entry name" value="HAD_2"/>
    <property type="match status" value="1"/>
</dbReference>
<dbReference type="Gene3D" id="3.40.50.1000">
    <property type="entry name" value="HAD superfamily/HAD-like"/>
    <property type="match status" value="1"/>
</dbReference>
<dbReference type="SFLD" id="SFLDG01135">
    <property type="entry name" value="C1.5.6:_HAD__Beta-PGM__Phospha"/>
    <property type="match status" value="1"/>
</dbReference>